<accession>A0A8X6S6D7</accession>
<keyword evidence="2" id="KW-1185">Reference proteome</keyword>
<reference evidence="1" key="1">
    <citation type="submission" date="2020-08" db="EMBL/GenBank/DDBJ databases">
        <title>Multicomponent nature underlies the extraordinary mechanical properties of spider dragline silk.</title>
        <authorList>
            <person name="Kono N."/>
            <person name="Nakamura H."/>
            <person name="Mori M."/>
            <person name="Yoshida Y."/>
            <person name="Ohtoshi R."/>
            <person name="Malay A.D."/>
            <person name="Moran D.A.P."/>
            <person name="Tomita M."/>
            <person name="Numata K."/>
            <person name="Arakawa K."/>
        </authorList>
    </citation>
    <scope>NUCLEOTIDE SEQUENCE</scope>
</reference>
<gene>
    <name evidence="1" type="ORF">TNCV_1357041</name>
</gene>
<evidence type="ECO:0000313" key="1">
    <source>
        <dbReference type="EMBL" id="GFY08297.1"/>
    </source>
</evidence>
<sequence length="90" mass="10421">MYPSKLFNPLTGHLPPEKLFRKRLTLILRFPSKMQQTFFLSPFYNLGGRTGKILRPSSVALKSKNQEINRLQLAVKLPWAIFFESVDILS</sequence>
<dbReference type="AlphaFoldDB" id="A0A8X6S6D7"/>
<comment type="caution">
    <text evidence="1">The sequence shown here is derived from an EMBL/GenBank/DDBJ whole genome shotgun (WGS) entry which is preliminary data.</text>
</comment>
<name>A0A8X6S6D7_TRICX</name>
<organism evidence="1 2">
    <name type="scientific">Trichonephila clavipes</name>
    <name type="common">Golden silk orbweaver</name>
    <name type="synonym">Nephila clavipes</name>
    <dbReference type="NCBI Taxonomy" id="2585209"/>
    <lineage>
        <taxon>Eukaryota</taxon>
        <taxon>Metazoa</taxon>
        <taxon>Ecdysozoa</taxon>
        <taxon>Arthropoda</taxon>
        <taxon>Chelicerata</taxon>
        <taxon>Arachnida</taxon>
        <taxon>Araneae</taxon>
        <taxon>Araneomorphae</taxon>
        <taxon>Entelegynae</taxon>
        <taxon>Araneoidea</taxon>
        <taxon>Nephilidae</taxon>
        <taxon>Trichonephila</taxon>
    </lineage>
</organism>
<dbReference type="Proteomes" id="UP000887159">
    <property type="component" value="Unassembled WGS sequence"/>
</dbReference>
<evidence type="ECO:0000313" key="2">
    <source>
        <dbReference type="Proteomes" id="UP000887159"/>
    </source>
</evidence>
<dbReference type="EMBL" id="BMAU01021280">
    <property type="protein sequence ID" value="GFY08297.1"/>
    <property type="molecule type" value="Genomic_DNA"/>
</dbReference>
<proteinExistence type="predicted"/>
<protein>
    <submittedName>
        <fullName evidence="1">Uncharacterized protein</fullName>
    </submittedName>
</protein>